<evidence type="ECO:0000256" key="5">
    <source>
        <dbReference type="ARBA" id="ARBA00022741"/>
    </source>
</evidence>
<keyword evidence="7 8" id="KW-0067">ATP-binding</keyword>
<reference evidence="13" key="3">
    <citation type="submission" date="2023-10" db="EMBL/GenBank/DDBJ databases">
        <title>Whole Genome based description of the genera Actinobaculum and Actinotignum reveals a complex phylogenetic relationship within the species included in the genus Actinotignum.</title>
        <authorList>
            <person name="Jensen C.S."/>
            <person name="Dargis R."/>
            <person name="Kemp M."/>
            <person name="Christensen J.J."/>
        </authorList>
    </citation>
    <scope>NUCLEOTIDE SEQUENCE</scope>
    <source>
        <strain evidence="13">Actinobaculum_suis_CCUG19206T</strain>
    </source>
</reference>
<keyword evidence="8" id="KW-0479">Metal-binding</keyword>
<keyword evidence="8" id="KW-0963">Cytoplasm</keyword>
<dbReference type="InterPro" id="IPR001267">
    <property type="entry name" value="Thymidine_kinase"/>
</dbReference>
<dbReference type="EMBL" id="JAWNFU010000003">
    <property type="protein sequence ID" value="MDY5153569.1"/>
    <property type="molecule type" value="Genomic_DNA"/>
</dbReference>
<dbReference type="GO" id="GO:0071897">
    <property type="term" value="P:DNA biosynthetic process"/>
    <property type="evidence" value="ECO:0007669"/>
    <property type="project" value="UniProtKB-KW"/>
</dbReference>
<feature type="binding site" evidence="8">
    <location>
        <begin position="9"/>
        <end position="16"/>
    </location>
    <ligand>
        <name>ATP</name>
        <dbReference type="ChEBI" id="CHEBI:30616"/>
    </ligand>
</feature>
<evidence type="ECO:0000256" key="6">
    <source>
        <dbReference type="ARBA" id="ARBA00022777"/>
    </source>
</evidence>
<feature type="binding site" evidence="8">
    <location>
        <position position="145"/>
    </location>
    <ligand>
        <name>Zn(2+)</name>
        <dbReference type="ChEBI" id="CHEBI:29105"/>
    </ligand>
</feature>
<keyword evidence="15" id="KW-1185">Reference proteome</keyword>
<accession>A0A1G7BDJ7</accession>
<evidence type="ECO:0000256" key="8">
    <source>
        <dbReference type="HAMAP-Rule" id="MF_00124"/>
    </source>
</evidence>
<dbReference type="GO" id="GO:0046104">
    <property type="term" value="P:thymidine metabolic process"/>
    <property type="evidence" value="ECO:0007669"/>
    <property type="project" value="TreeGrafter"/>
</dbReference>
<dbReference type="Proteomes" id="UP001273799">
    <property type="component" value="Unassembled WGS sequence"/>
</dbReference>
<proteinExistence type="inferred from homology"/>
<feature type="binding site" evidence="10">
    <location>
        <position position="177"/>
    </location>
    <ligand>
        <name>substrate</name>
    </ligand>
</feature>
<protein>
    <recommendedName>
        <fullName evidence="2 8">Thymidine kinase</fullName>
        <ecNumber evidence="2 8">2.7.1.21</ecNumber>
    </recommendedName>
</protein>
<dbReference type="HAMAP" id="MF_00124">
    <property type="entry name" value="Thymidine_kinase"/>
    <property type="match status" value="1"/>
</dbReference>
<keyword evidence="8" id="KW-0862">Zinc</keyword>
<dbReference type="Pfam" id="PF00265">
    <property type="entry name" value="TK"/>
    <property type="match status" value="1"/>
</dbReference>
<feature type="binding site" evidence="8">
    <location>
        <position position="184"/>
    </location>
    <ligand>
        <name>Zn(2+)</name>
        <dbReference type="ChEBI" id="CHEBI:29105"/>
    </ligand>
</feature>
<dbReference type="EC" id="2.7.1.21" evidence="2 8"/>
<feature type="binding site" evidence="8">
    <location>
        <position position="147"/>
    </location>
    <ligand>
        <name>Zn(2+)</name>
        <dbReference type="ChEBI" id="CHEBI:29105"/>
    </ligand>
</feature>
<feature type="active site" description="Proton acceptor" evidence="8 9">
    <location>
        <position position="88"/>
    </location>
</feature>
<evidence type="ECO:0000256" key="10">
    <source>
        <dbReference type="PIRSR" id="PIRSR035805-2"/>
    </source>
</evidence>
<comment type="subunit">
    <text evidence="8">Homotetramer.</text>
</comment>
<dbReference type="NCBIfam" id="NF003300">
    <property type="entry name" value="PRK04296.1-5"/>
    <property type="match status" value="1"/>
</dbReference>
<evidence type="ECO:0000256" key="4">
    <source>
        <dbReference type="ARBA" id="ARBA00022679"/>
    </source>
</evidence>
<dbReference type="PANTHER" id="PTHR11441">
    <property type="entry name" value="THYMIDINE KINASE"/>
    <property type="match status" value="1"/>
</dbReference>
<dbReference type="Proteomes" id="UP000182744">
    <property type="component" value="Unassembled WGS sequence"/>
</dbReference>
<keyword evidence="3 8" id="KW-0237">DNA synthesis</keyword>
<dbReference type="GO" id="GO:0005829">
    <property type="term" value="C:cytosol"/>
    <property type="evidence" value="ECO:0007669"/>
    <property type="project" value="TreeGrafter"/>
</dbReference>
<evidence type="ECO:0000313" key="15">
    <source>
        <dbReference type="Proteomes" id="UP000182744"/>
    </source>
</evidence>
<dbReference type="SUPFAM" id="SSF57716">
    <property type="entry name" value="Glucocorticoid receptor-like (DNA-binding domain)"/>
    <property type="match status" value="1"/>
</dbReference>
<evidence type="ECO:0000256" key="11">
    <source>
        <dbReference type="RuleBase" id="RU000544"/>
    </source>
</evidence>
<evidence type="ECO:0000256" key="12">
    <source>
        <dbReference type="RuleBase" id="RU004165"/>
    </source>
</evidence>
<evidence type="ECO:0000313" key="13">
    <source>
        <dbReference type="EMBL" id="MDY5153569.1"/>
    </source>
</evidence>
<dbReference type="PANTHER" id="PTHR11441:SF0">
    <property type="entry name" value="THYMIDINE KINASE, CYTOSOLIC"/>
    <property type="match status" value="1"/>
</dbReference>
<organism evidence="14 15">
    <name type="scientific">Actinobaculum suis</name>
    <dbReference type="NCBI Taxonomy" id="1657"/>
    <lineage>
        <taxon>Bacteria</taxon>
        <taxon>Bacillati</taxon>
        <taxon>Actinomycetota</taxon>
        <taxon>Actinomycetes</taxon>
        <taxon>Actinomycetales</taxon>
        <taxon>Actinomycetaceae</taxon>
        <taxon>Actinobaculum</taxon>
    </lineage>
</organism>
<feature type="binding site" evidence="8">
    <location>
        <begin position="87"/>
        <end position="90"/>
    </location>
    <ligand>
        <name>ATP</name>
        <dbReference type="ChEBI" id="CHEBI:30616"/>
    </ligand>
</feature>
<dbReference type="Gene3D" id="3.40.50.300">
    <property type="entry name" value="P-loop containing nucleotide triphosphate hydrolases"/>
    <property type="match status" value="1"/>
</dbReference>
<dbReference type="AlphaFoldDB" id="A0A1G7BDJ7"/>
<evidence type="ECO:0000256" key="9">
    <source>
        <dbReference type="PIRSR" id="PIRSR035805-1"/>
    </source>
</evidence>
<sequence length="197" mass="21963">MAKLYFRYGAMNSGKSTALLQIAHNYEERGMRVLLIKSAIDTKADDRISSRIGTERQVDYVVAPTENLYRIVVVENEKAPLACVLIDEAQFLDPRQVDELMGVVLKADIPVICYGLRSDFQTRGFPGSDRLLQVAHSIEELKTICRCQRKAIFNGRTVNGVFVSEGEQVAIDGEVGYESLCGKCYLEKVGDFTGTSR</sequence>
<comment type="subcellular location">
    <subcellularLocation>
        <location evidence="8">Cytoplasm</location>
    </subcellularLocation>
</comment>
<dbReference type="GO" id="GO:0008270">
    <property type="term" value="F:zinc ion binding"/>
    <property type="evidence" value="ECO:0007669"/>
    <property type="project" value="UniProtKB-UniRule"/>
</dbReference>
<dbReference type="InterPro" id="IPR027417">
    <property type="entry name" value="P-loop_NTPase"/>
</dbReference>
<keyword evidence="4 8" id="KW-0808">Transferase</keyword>
<dbReference type="Gene3D" id="3.30.60.20">
    <property type="match status" value="1"/>
</dbReference>
<name>A0A1G7BDJ7_9ACTO</name>
<dbReference type="PIRSF" id="PIRSF035805">
    <property type="entry name" value="TK_cell"/>
    <property type="match status" value="1"/>
</dbReference>
<feature type="binding site" evidence="8">
    <location>
        <position position="181"/>
    </location>
    <ligand>
        <name>Zn(2+)</name>
        <dbReference type="ChEBI" id="CHEBI:29105"/>
    </ligand>
</feature>
<reference evidence="14" key="1">
    <citation type="submission" date="2016-10" db="EMBL/GenBank/DDBJ databases">
        <authorList>
            <person name="de Groot N.N."/>
        </authorList>
    </citation>
    <scope>NUCLEOTIDE SEQUENCE [LARGE SCALE GENOMIC DNA]</scope>
    <source>
        <strain evidence="14">DSM 20639</strain>
    </source>
</reference>
<dbReference type="EMBL" id="FNAU01000004">
    <property type="protein sequence ID" value="SDE25037.1"/>
    <property type="molecule type" value="Genomic_DNA"/>
</dbReference>
<comment type="similarity">
    <text evidence="1 8 12">Belongs to the thymidine kinase family.</text>
</comment>
<comment type="catalytic activity">
    <reaction evidence="8 11">
        <text>thymidine + ATP = dTMP + ADP + H(+)</text>
        <dbReference type="Rhea" id="RHEA:19129"/>
        <dbReference type="ChEBI" id="CHEBI:15378"/>
        <dbReference type="ChEBI" id="CHEBI:17748"/>
        <dbReference type="ChEBI" id="CHEBI:30616"/>
        <dbReference type="ChEBI" id="CHEBI:63528"/>
        <dbReference type="ChEBI" id="CHEBI:456216"/>
        <dbReference type="EC" id="2.7.1.21"/>
    </reaction>
</comment>
<evidence type="ECO:0000256" key="2">
    <source>
        <dbReference type="ARBA" id="ARBA00012118"/>
    </source>
</evidence>
<keyword evidence="6 8" id="KW-0418">Kinase</keyword>
<reference evidence="15" key="2">
    <citation type="submission" date="2016-10" db="EMBL/GenBank/DDBJ databases">
        <authorList>
            <person name="Varghese N."/>
        </authorList>
    </citation>
    <scope>NUCLEOTIDE SEQUENCE [LARGE SCALE GENOMIC DNA]</scope>
    <source>
        <strain evidence="15">DSM 20639</strain>
    </source>
</reference>
<dbReference type="GO" id="GO:0004797">
    <property type="term" value="F:thymidine kinase activity"/>
    <property type="evidence" value="ECO:0007669"/>
    <property type="project" value="UniProtKB-UniRule"/>
</dbReference>
<keyword evidence="5 8" id="KW-0547">Nucleotide-binding</keyword>
<evidence type="ECO:0000313" key="14">
    <source>
        <dbReference type="EMBL" id="SDE25037.1"/>
    </source>
</evidence>
<dbReference type="RefSeq" id="WP_074661702.1">
    <property type="nucleotide sequence ID" value="NZ_FNAU01000004.1"/>
</dbReference>
<evidence type="ECO:0000256" key="1">
    <source>
        <dbReference type="ARBA" id="ARBA00007587"/>
    </source>
</evidence>
<dbReference type="GO" id="GO:0005524">
    <property type="term" value="F:ATP binding"/>
    <property type="evidence" value="ECO:0007669"/>
    <property type="project" value="UniProtKB-UniRule"/>
</dbReference>
<evidence type="ECO:0000256" key="3">
    <source>
        <dbReference type="ARBA" id="ARBA00022634"/>
    </source>
</evidence>
<evidence type="ECO:0000256" key="7">
    <source>
        <dbReference type="ARBA" id="ARBA00022840"/>
    </source>
</evidence>
<gene>
    <name evidence="8" type="primary">tdk</name>
    <name evidence="13" type="ORF">R6G71_05840</name>
    <name evidence="14" type="ORF">SAMN05421878_104123</name>
</gene>
<dbReference type="SUPFAM" id="SSF52540">
    <property type="entry name" value="P-loop containing nucleoside triphosphate hydrolases"/>
    <property type="match status" value="1"/>
</dbReference>